<dbReference type="Proteomes" id="UP001470230">
    <property type="component" value="Unassembled WGS sequence"/>
</dbReference>
<keyword evidence="5" id="KW-0378">Hydrolase</keyword>
<reference evidence="13 14" key="1">
    <citation type="submission" date="2024-04" db="EMBL/GenBank/DDBJ databases">
        <title>Tritrichomonas musculus Genome.</title>
        <authorList>
            <person name="Alves-Ferreira E."/>
            <person name="Grigg M."/>
            <person name="Lorenzi H."/>
            <person name="Galac M."/>
        </authorList>
    </citation>
    <scope>NUCLEOTIDE SEQUENCE [LARGE SCALE GENOMIC DNA]</scope>
    <source>
        <strain evidence="13 14">EAF2021</strain>
    </source>
</reference>
<evidence type="ECO:0000256" key="10">
    <source>
        <dbReference type="ARBA" id="ARBA00049729"/>
    </source>
</evidence>
<evidence type="ECO:0000256" key="2">
    <source>
        <dbReference type="ARBA" id="ARBA00006897"/>
    </source>
</evidence>
<feature type="transmembrane region" description="Helical" evidence="11">
    <location>
        <begin position="35"/>
        <end position="54"/>
    </location>
</feature>
<evidence type="ECO:0000256" key="9">
    <source>
        <dbReference type="ARBA" id="ARBA00047280"/>
    </source>
</evidence>
<evidence type="ECO:0000256" key="1">
    <source>
        <dbReference type="ARBA" id="ARBA00004477"/>
    </source>
</evidence>
<evidence type="ECO:0000313" key="13">
    <source>
        <dbReference type="EMBL" id="KAK8899496.1"/>
    </source>
</evidence>
<keyword evidence="7 11" id="KW-1133">Transmembrane helix</keyword>
<protein>
    <recommendedName>
        <fullName evidence="10">intramembrane prenyl-peptidase Rce1</fullName>
        <ecNumber evidence="10">3.4.26.1</ecNumber>
    </recommendedName>
</protein>
<feature type="transmembrane region" description="Helical" evidence="11">
    <location>
        <begin position="184"/>
        <end position="200"/>
    </location>
</feature>
<dbReference type="InterPro" id="IPR003675">
    <property type="entry name" value="Rce1/LyrA-like_dom"/>
</dbReference>
<dbReference type="GO" id="GO:0006508">
    <property type="term" value="P:proteolysis"/>
    <property type="evidence" value="ECO:0007669"/>
    <property type="project" value="UniProtKB-KW"/>
</dbReference>
<comment type="caution">
    <text evidence="13">The sequence shown here is derived from an EMBL/GenBank/DDBJ whole genome shotgun (WGS) entry which is preliminary data.</text>
</comment>
<keyword evidence="6" id="KW-0256">Endoplasmic reticulum</keyword>
<feature type="transmembrane region" description="Helical" evidence="11">
    <location>
        <begin position="242"/>
        <end position="262"/>
    </location>
</feature>
<feature type="transmembrane region" description="Helical" evidence="11">
    <location>
        <begin position="6"/>
        <end position="23"/>
    </location>
</feature>
<keyword evidence="8 11" id="KW-0472">Membrane</keyword>
<feature type="domain" description="CAAX prenyl protease 2/Lysostaphin resistance protein A-like" evidence="12">
    <location>
        <begin position="122"/>
        <end position="224"/>
    </location>
</feature>
<dbReference type="EMBL" id="JAPFFF010000001">
    <property type="protein sequence ID" value="KAK8899496.1"/>
    <property type="molecule type" value="Genomic_DNA"/>
</dbReference>
<dbReference type="Pfam" id="PF02517">
    <property type="entry name" value="Rce1-like"/>
    <property type="match status" value="1"/>
</dbReference>
<dbReference type="PANTHER" id="PTHR13046">
    <property type="entry name" value="PROTEASE U48 CAAX PRENYL PROTEASE RCE1"/>
    <property type="match status" value="1"/>
</dbReference>
<gene>
    <name evidence="13" type="ORF">M9Y10_001812</name>
</gene>
<organism evidence="13 14">
    <name type="scientific">Tritrichomonas musculus</name>
    <dbReference type="NCBI Taxonomy" id="1915356"/>
    <lineage>
        <taxon>Eukaryota</taxon>
        <taxon>Metamonada</taxon>
        <taxon>Parabasalia</taxon>
        <taxon>Tritrichomonadida</taxon>
        <taxon>Tritrichomonadidae</taxon>
        <taxon>Tritrichomonas</taxon>
    </lineage>
</organism>
<evidence type="ECO:0000256" key="8">
    <source>
        <dbReference type="ARBA" id="ARBA00023136"/>
    </source>
</evidence>
<comment type="similarity">
    <text evidence="2">Belongs to the peptidase U48 family.</text>
</comment>
<evidence type="ECO:0000256" key="3">
    <source>
        <dbReference type="ARBA" id="ARBA00022670"/>
    </source>
</evidence>
<dbReference type="EC" id="3.4.26.1" evidence="10"/>
<evidence type="ECO:0000256" key="6">
    <source>
        <dbReference type="ARBA" id="ARBA00022824"/>
    </source>
</evidence>
<keyword evidence="14" id="KW-1185">Reference proteome</keyword>
<accession>A0ABR2L933</accession>
<sequence>MNSFQAVFITFVYSVLVIIALYLQPIICPKVSIALYRPISISVMAVISFFLIYYFNVDHLFHWFYSPYLSKCSIFSTVILFLGPILQNIFTFINYDYTYIYKKSMNLYFKHLQRDIFSAQTFKALVIGPVTEEMIYRSFACSLWESANISYLKTIFLLPFLFGVSHLNKVLLEKKLSSIRLKDFAPYVGMLGFTTVFGWWEAFVWLRTHSYFTCVIIHSFCNYMQFPDFREALEWQNPLQRIFLYLGYLIGVIYFSFSIGLIQTTKII</sequence>
<feature type="transmembrane region" description="Helical" evidence="11">
    <location>
        <begin position="74"/>
        <end position="95"/>
    </location>
</feature>
<comment type="catalytic activity">
    <reaction evidence="9">
        <text>Hydrolyzes the peptide bond -P2-(S-farnesyl or geranylgeranyl)C-P1'-P2'-P3'-COOH where P1' and P2' are amino acids with aliphatic sidechains and P3' is any C-terminal residue.</text>
        <dbReference type="EC" id="3.4.26.1"/>
    </reaction>
</comment>
<evidence type="ECO:0000259" key="12">
    <source>
        <dbReference type="Pfam" id="PF02517"/>
    </source>
</evidence>
<dbReference type="PANTHER" id="PTHR13046:SF0">
    <property type="entry name" value="CAAX PRENYL PROTEASE 2"/>
    <property type="match status" value="1"/>
</dbReference>
<proteinExistence type="inferred from homology"/>
<comment type="subcellular location">
    <subcellularLocation>
        <location evidence="1">Endoplasmic reticulum membrane</location>
        <topology evidence="1">Multi-pass membrane protein</topology>
    </subcellularLocation>
</comment>
<feature type="transmembrane region" description="Helical" evidence="11">
    <location>
        <begin position="151"/>
        <end position="172"/>
    </location>
</feature>
<evidence type="ECO:0000256" key="5">
    <source>
        <dbReference type="ARBA" id="ARBA00022801"/>
    </source>
</evidence>
<evidence type="ECO:0000256" key="4">
    <source>
        <dbReference type="ARBA" id="ARBA00022692"/>
    </source>
</evidence>
<dbReference type="GO" id="GO:0008233">
    <property type="term" value="F:peptidase activity"/>
    <property type="evidence" value="ECO:0007669"/>
    <property type="project" value="UniProtKB-KW"/>
</dbReference>
<keyword evidence="4 11" id="KW-0812">Transmembrane</keyword>
<evidence type="ECO:0000313" key="14">
    <source>
        <dbReference type="Proteomes" id="UP001470230"/>
    </source>
</evidence>
<name>A0ABR2L933_9EUKA</name>
<evidence type="ECO:0000256" key="7">
    <source>
        <dbReference type="ARBA" id="ARBA00022989"/>
    </source>
</evidence>
<dbReference type="InterPro" id="IPR039731">
    <property type="entry name" value="Rce1"/>
</dbReference>
<evidence type="ECO:0000256" key="11">
    <source>
        <dbReference type="SAM" id="Phobius"/>
    </source>
</evidence>
<keyword evidence="3 13" id="KW-0645">Protease</keyword>